<accession>A0A6N1VFX0</accession>
<gene>
    <name evidence="2" type="ORF">HTY61_06460</name>
</gene>
<name>A0A6N1VFX0_9HYPH</name>
<organism evidence="2 3">
    <name type="scientific">Oricola thermophila</name>
    <dbReference type="NCBI Taxonomy" id="2742145"/>
    <lineage>
        <taxon>Bacteria</taxon>
        <taxon>Pseudomonadati</taxon>
        <taxon>Pseudomonadota</taxon>
        <taxon>Alphaproteobacteria</taxon>
        <taxon>Hyphomicrobiales</taxon>
        <taxon>Ahrensiaceae</taxon>
        <taxon>Oricola</taxon>
    </lineage>
</organism>
<reference evidence="2 3" key="1">
    <citation type="submission" date="2020-06" db="EMBL/GenBank/DDBJ databases">
        <title>Oricola thermophila sp. nov. isolated from a tidal sediments.</title>
        <authorList>
            <person name="Kwon K.K."/>
            <person name="Yang S.-H."/>
            <person name="Park M.-J."/>
        </authorList>
    </citation>
    <scope>NUCLEOTIDE SEQUENCE [LARGE SCALE GENOMIC DNA]</scope>
    <source>
        <strain evidence="2 3">MEBiC13590</strain>
    </source>
</reference>
<dbReference type="Proteomes" id="UP000509367">
    <property type="component" value="Chromosome"/>
</dbReference>
<keyword evidence="1" id="KW-0472">Membrane</keyword>
<evidence type="ECO:0000256" key="1">
    <source>
        <dbReference type="SAM" id="Phobius"/>
    </source>
</evidence>
<protein>
    <submittedName>
        <fullName evidence="2">Uncharacterized protein</fullName>
    </submittedName>
</protein>
<dbReference type="RefSeq" id="WP_175276018.1">
    <property type="nucleotide sequence ID" value="NZ_CP054836.1"/>
</dbReference>
<keyword evidence="3" id="KW-1185">Reference proteome</keyword>
<keyword evidence="1" id="KW-1133">Transmembrane helix</keyword>
<evidence type="ECO:0000313" key="3">
    <source>
        <dbReference type="Proteomes" id="UP000509367"/>
    </source>
</evidence>
<keyword evidence="1" id="KW-0812">Transmembrane</keyword>
<proteinExistence type="predicted"/>
<dbReference type="EMBL" id="CP054836">
    <property type="protein sequence ID" value="QKV18122.1"/>
    <property type="molecule type" value="Genomic_DNA"/>
</dbReference>
<sequence>MIPTANDASDWRTCYPKAFSGNDLDDILVSMRILAFIAALVIFIVWDFAQNNAGATNYVVREVIRFMQSIGF</sequence>
<dbReference type="AlphaFoldDB" id="A0A6N1VFX0"/>
<dbReference type="KEGG" id="orm:HTY61_06460"/>
<feature type="transmembrane region" description="Helical" evidence="1">
    <location>
        <begin position="27"/>
        <end position="46"/>
    </location>
</feature>
<evidence type="ECO:0000313" key="2">
    <source>
        <dbReference type="EMBL" id="QKV18122.1"/>
    </source>
</evidence>